<feature type="signal peptide" evidence="2">
    <location>
        <begin position="1"/>
        <end position="34"/>
    </location>
</feature>
<feature type="region of interest" description="Disordered" evidence="1">
    <location>
        <begin position="464"/>
        <end position="498"/>
    </location>
</feature>
<dbReference type="Pfam" id="PF13620">
    <property type="entry name" value="CarboxypepD_reg"/>
    <property type="match status" value="1"/>
</dbReference>
<sequence>MNTTRSRLKKAGFALAWLSTLGALWLGTGHDAHAEGSRDLVESGKGERPFMEWAPGTHLAGIERITSLQTYVKAGETIYLGSSVPASYAESGGDIVVTKPDGSKLSLDVLADGTGLIDTVAKERLGPSSPSNTGGYQPLTVQAEQTGWWTVQFHGPMAKDNPLPVAVDSNNFYSSTSSANATNQKGTVAAWDITVKNAAGEIKDGRTYTNYLSLNMGGGSKYAYSKLYVLTKDGYQYETDLNGIDPFGFGFFSNNRGFLDGSNATLYRSVNLVNNLPVGGVTVQNPTKPDTATDQTHRIFFNKPSSDLPADVPTEPRPLAQLQKDSFKFVGAGSSNSTAAPAAGGTFSFTADKAGSYQLVIDTDLNGKFDAAVDRVLENTFVIGNNAVVWNGLDRSGAVLPEGHYPAKLTVKGGEYHFPMLDIESAPNGIKIKALNQPDEPALPNGVTVSTIYWNDSNYKTSNGTSISLDPANGETPPNPRDASGGIDSSAGARGFNNNYGNDKGIDTWTYFPGPSYTTTLNVKPNASGTVFLDKDGNGQKGAGEPFYENVMLTVTDDSLMEYKVWTDSEGRFSWPSGSGKVTVRLDRASSYEVTTHNAVQTITVAANASGTFAPIGLNPKTTATPTILRLSPASDSGPSSTDAITNARTPQLIGTAEAYSQVTLYDSDGTTVLAKTDADQQGTWAATLSALSEGSHTLTAKASAPPKETSPASSRFSLVIDRTPPANPTVSTPQDGSEIQRDSQPIVFEGTAEAGSQIEFSIDNGNTYTSVAANGSSGAWKYELPPVLEPGTHGFLIAASDLAGNRSAARTISIKVTTPPSFGELDVYGASSVTIPGTNEPEATTVYQAVYGEENWPVSEPVSWSIDPASPQGVSIDPDTGELKVSPAASEGFVNVKATLASDPTISGSKSVELKKTPVPVVTGSVEGIVYSPTGEALPDVTVWAGTVGDEQAYNVSSDGQGHYRFDALPAGSYVISVRSSERVLDSGGVAISAELKQFDLHLAEVAKIVLSADPDRLIGDGQSTAKLNVRVVDSLTGQPIEGVRAVISADAGKLNETEIRTDADGTAEAIYTAPKIDSDQAVQETVTLIVREPKSGIYAEKRLTIALLPPSINGVVTSGGKAIAGAVVKIAEDFDGDGIVDFTAEVRTAADGTYHIPVPRGNRTYTLHVEAPIEIGGVVRTVKMTQRSEVGALNRPGEEVAAIRQISGQLFVQKDENVSSPFEHFVRDGSVSGTLLDVSGHTLSSEVKIDAEGGYQVDDVQPGTYRLLFTFQGPSGEKLAGVFKDVTVDQEGQLTIEPVLIDPYGIVSDSATGKAIEGVDMRLYWADTALNRTQGRVPDTEVSLPELADFAPNRNRNPQITVADGSYAWMVYANGDYYIKAFKSGYDAYDSRIEKRNRAVIPGEDSWIDNGIIHVGSAIVEYDLSMKRIASEPAPTPVPSAPVATVQPPATATVVPSVPSEPSVANATIGGYKLTWKPSTGAASYRVYIDGRLVASDVKLNEYWLSGLQAGSGYRLQVSAVSAAGESALSEAVEWTSPEQGTHIHYIFGYPDGTFRPERSISRAEMAAIMTRIMIGNDVPQAASSRYSDVPSSHWAAGYADKAAELGVMNGTQGGKFQPERAITRGELAVIMARFRNLEPIAGAGFSDTQGHWADGYIRAAAEAGLLKGYVNGTFRPDEPIARAELVTAVNRMLGRGPLLGELNVRWPDAPASYWAFRDIMEASVDHDYVRDDGGEYWTER</sequence>
<dbReference type="InterPro" id="IPR044016">
    <property type="entry name" value="Big_13"/>
</dbReference>
<dbReference type="RefSeq" id="WP_172246450.1">
    <property type="nucleotide sequence ID" value="NZ_BMDD01000007.1"/>
</dbReference>
<dbReference type="Pfam" id="PF19077">
    <property type="entry name" value="Big_13"/>
    <property type="match status" value="2"/>
</dbReference>
<dbReference type="SMART" id="SM00060">
    <property type="entry name" value="FN3"/>
    <property type="match status" value="2"/>
</dbReference>
<dbReference type="InterPro" id="IPR008964">
    <property type="entry name" value="Invasin/intimin_cell_adhesion"/>
</dbReference>
<dbReference type="PANTHER" id="PTHR43308:SF5">
    <property type="entry name" value="S-LAYER PROTEIN _ PEPTIDOGLYCAN ENDO-BETA-N-ACETYLGLUCOSAMINIDASE"/>
    <property type="match status" value="1"/>
</dbReference>
<dbReference type="SUPFAM" id="SSF49265">
    <property type="entry name" value="Fibronectin type III"/>
    <property type="match status" value="1"/>
</dbReference>
<evidence type="ECO:0000256" key="1">
    <source>
        <dbReference type="SAM" id="MobiDB-lite"/>
    </source>
</evidence>
<feature type="region of interest" description="Disordered" evidence="1">
    <location>
        <begin position="721"/>
        <end position="741"/>
    </location>
</feature>
<dbReference type="InterPro" id="IPR003961">
    <property type="entry name" value="FN3_dom"/>
</dbReference>
<dbReference type="SUPFAM" id="SSF49464">
    <property type="entry name" value="Carboxypeptidase regulatory domain-like"/>
    <property type="match status" value="1"/>
</dbReference>
<dbReference type="InterPro" id="IPR051465">
    <property type="entry name" value="Cell_Envelope_Struct_Comp"/>
</dbReference>
<comment type="caution">
    <text evidence="5">The sequence shown here is derived from an EMBL/GenBank/DDBJ whole genome shotgun (WGS) entry which is preliminary data.</text>
</comment>
<dbReference type="EMBL" id="BMDD01000007">
    <property type="protein sequence ID" value="GGH86283.1"/>
    <property type="molecule type" value="Genomic_DNA"/>
</dbReference>
<accession>A0ABQ2A8S7</accession>
<protein>
    <recommendedName>
        <fullName evidence="7">Alpha-amylase</fullName>
    </recommendedName>
</protein>
<dbReference type="InterPro" id="IPR013784">
    <property type="entry name" value="Carb-bd-like_fold"/>
</dbReference>
<dbReference type="Pfam" id="PF00041">
    <property type="entry name" value="fn3"/>
    <property type="match status" value="1"/>
</dbReference>
<feature type="domain" description="SLH" evidence="4">
    <location>
        <begin position="1643"/>
        <end position="1706"/>
    </location>
</feature>
<dbReference type="PROSITE" id="PS50853">
    <property type="entry name" value="FN3"/>
    <property type="match status" value="1"/>
</dbReference>
<dbReference type="InterPro" id="IPR001119">
    <property type="entry name" value="SLH_dom"/>
</dbReference>
<keyword evidence="2" id="KW-0732">Signal</keyword>
<organism evidence="5 6">
    <name type="scientific">Saccharibacillus endophyticus</name>
    <dbReference type="NCBI Taxonomy" id="2060666"/>
    <lineage>
        <taxon>Bacteria</taxon>
        <taxon>Bacillati</taxon>
        <taxon>Bacillota</taxon>
        <taxon>Bacilli</taxon>
        <taxon>Bacillales</taxon>
        <taxon>Paenibacillaceae</taxon>
        <taxon>Saccharibacillus</taxon>
    </lineage>
</organism>
<evidence type="ECO:0000259" key="4">
    <source>
        <dbReference type="PROSITE" id="PS51272"/>
    </source>
</evidence>
<dbReference type="Proteomes" id="UP000605427">
    <property type="component" value="Unassembled WGS sequence"/>
</dbReference>
<gene>
    <name evidence="5" type="ORF">GCM10007362_45690</name>
</gene>
<dbReference type="SUPFAM" id="SSF117074">
    <property type="entry name" value="Hypothetical protein PA1324"/>
    <property type="match status" value="1"/>
</dbReference>
<dbReference type="Gene3D" id="2.60.40.1120">
    <property type="entry name" value="Carboxypeptidase-like, regulatory domain"/>
    <property type="match status" value="2"/>
</dbReference>
<dbReference type="Pfam" id="PF00395">
    <property type="entry name" value="SLH"/>
    <property type="match status" value="3"/>
</dbReference>
<reference evidence="6" key="1">
    <citation type="journal article" date="2019" name="Int. J. Syst. Evol. Microbiol.">
        <title>The Global Catalogue of Microorganisms (GCM) 10K type strain sequencing project: providing services to taxonomists for standard genome sequencing and annotation.</title>
        <authorList>
            <consortium name="The Broad Institute Genomics Platform"/>
            <consortium name="The Broad Institute Genome Sequencing Center for Infectious Disease"/>
            <person name="Wu L."/>
            <person name="Ma J."/>
        </authorList>
    </citation>
    <scope>NUCLEOTIDE SEQUENCE [LARGE SCALE GENOMIC DNA]</scope>
    <source>
        <strain evidence="6">CCM 8702</strain>
    </source>
</reference>
<proteinExistence type="predicted"/>
<evidence type="ECO:0000313" key="6">
    <source>
        <dbReference type="Proteomes" id="UP000605427"/>
    </source>
</evidence>
<name>A0ABQ2A8S7_9BACL</name>
<dbReference type="SUPFAM" id="SSF49452">
    <property type="entry name" value="Starch-binding domain-like"/>
    <property type="match status" value="1"/>
</dbReference>
<feature type="chain" id="PRO_5045314985" description="Alpha-amylase" evidence="2">
    <location>
        <begin position="35"/>
        <end position="1743"/>
    </location>
</feature>
<dbReference type="PROSITE" id="PS51272">
    <property type="entry name" value="SLH"/>
    <property type="match status" value="3"/>
</dbReference>
<evidence type="ECO:0000256" key="2">
    <source>
        <dbReference type="SAM" id="SignalP"/>
    </source>
</evidence>
<dbReference type="InterPro" id="IPR008969">
    <property type="entry name" value="CarboxyPept-like_regulatory"/>
</dbReference>
<dbReference type="CDD" id="cd00063">
    <property type="entry name" value="FN3"/>
    <property type="match status" value="1"/>
</dbReference>
<feature type="domain" description="SLH" evidence="4">
    <location>
        <begin position="1585"/>
        <end position="1642"/>
    </location>
</feature>
<evidence type="ECO:0000259" key="3">
    <source>
        <dbReference type="PROSITE" id="PS50853"/>
    </source>
</evidence>
<feature type="compositionally biased region" description="Polar residues" evidence="1">
    <location>
        <begin position="729"/>
        <end position="738"/>
    </location>
</feature>
<dbReference type="InterPro" id="IPR036116">
    <property type="entry name" value="FN3_sf"/>
</dbReference>
<dbReference type="InterPro" id="IPR013783">
    <property type="entry name" value="Ig-like_fold"/>
</dbReference>
<dbReference type="Gene3D" id="2.60.40.10">
    <property type="entry name" value="Immunoglobulins"/>
    <property type="match status" value="5"/>
</dbReference>
<feature type="domain" description="SLH" evidence="4">
    <location>
        <begin position="1513"/>
        <end position="1584"/>
    </location>
</feature>
<evidence type="ECO:0008006" key="7">
    <source>
        <dbReference type="Google" id="ProtNLM"/>
    </source>
</evidence>
<evidence type="ECO:0000313" key="5">
    <source>
        <dbReference type="EMBL" id="GGH86283.1"/>
    </source>
</evidence>
<feature type="domain" description="Fibronectin type-III" evidence="3">
    <location>
        <begin position="1440"/>
        <end position="1542"/>
    </location>
</feature>
<dbReference type="SUPFAM" id="SSF49373">
    <property type="entry name" value="Invasin/intimin cell-adhesion fragments"/>
    <property type="match status" value="1"/>
</dbReference>
<dbReference type="PANTHER" id="PTHR43308">
    <property type="entry name" value="OUTER MEMBRANE PROTEIN ALPHA-RELATED"/>
    <property type="match status" value="1"/>
</dbReference>
<keyword evidence="6" id="KW-1185">Reference proteome</keyword>